<dbReference type="HAMAP" id="MF_00167">
    <property type="entry name" value="CsrA"/>
    <property type="match status" value="1"/>
</dbReference>
<comment type="function">
    <text evidence="4">A translational regulator that binds mRNA to regulate translation initiation and/or mRNA stability. Usually binds in the 5'-UTR at or near the Shine-Dalgarno sequence preventing ribosome-binding, thus repressing translation. Its main target seems to be the major flagellin gene, while its function is anatagonized by FliW.</text>
</comment>
<keyword evidence="6" id="KW-1185">Reference proteome</keyword>
<dbReference type="Gene3D" id="2.60.40.4380">
    <property type="entry name" value="Translational regulator CsrA"/>
    <property type="match status" value="1"/>
</dbReference>
<dbReference type="EMBL" id="JBHUMR010000001">
    <property type="protein sequence ID" value="MFD2615837.1"/>
    <property type="molecule type" value="Genomic_DNA"/>
</dbReference>
<dbReference type="InterPro" id="IPR036107">
    <property type="entry name" value="CsrA_sf"/>
</dbReference>
<accession>A0ABW5PN84</accession>
<comment type="subcellular location">
    <subcellularLocation>
        <location evidence="4">Cytoplasm</location>
    </subcellularLocation>
</comment>
<evidence type="ECO:0000313" key="5">
    <source>
        <dbReference type="EMBL" id="MFD2615837.1"/>
    </source>
</evidence>
<evidence type="ECO:0000256" key="1">
    <source>
        <dbReference type="ARBA" id="ARBA00022490"/>
    </source>
</evidence>
<dbReference type="SUPFAM" id="SSF117130">
    <property type="entry name" value="CsrA-like"/>
    <property type="match status" value="1"/>
</dbReference>
<evidence type="ECO:0000256" key="3">
    <source>
        <dbReference type="ARBA" id="ARBA00022884"/>
    </source>
</evidence>
<keyword evidence="4" id="KW-1005">Bacterial flagellum biogenesis</keyword>
<dbReference type="Pfam" id="PF02599">
    <property type="entry name" value="CsrA"/>
    <property type="match status" value="1"/>
</dbReference>
<organism evidence="5 6">
    <name type="scientific">Terrilactibacillus laevilacticus</name>
    <dbReference type="NCBI Taxonomy" id="1380157"/>
    <lineage>
        <taxon>Bacteria</taxon>
        <taxon>Bacillati</taxon>
        <taxon>Bacillota</taxon>
        <taxon>Bacilli</taxon>
        <taxon>Bacillales</taxon>
        <taxon>Bacillaceae</taxon>
        <taxon>Terrilactibacillus</taxon>
    </lineage>
</organism>
<sequence>MLVLTRKLGEAIKIGDHIEIKIVAIDGDQIKLGIEAPKDVDIYRKEVFDAILEENNLAAQTTVPNDLIKMIKTIKKD</sequence>
<evidence type="ECO:0000256" key="2">
    <source>
        <dbReference type="ARBA" id="ARBA00022845"/>
    </source>
</evidence>
<gene>
    <name evidence="4 5" type="primary">csrA</name>
    <name evidence="5" type="ORF">ACFSTF_00565</name>
</gene>
<comment type="similarity">
    <text evidence="4">Belongs to the CsrA/RsmA family.</text>
</comment>
<keyword evidence="2 4" id="KW-0810">Translation regulation</keyword>
<protein>
    <recommendedName>
        <fullName evidence="4">Translational regulator CsrA</fullName>
    </recommendedName>
</protein>
<reference evidence="6" key="1">
    <citation type="journal article" date="2019" name="Int. J. Syst. Evol. Microbiol.">
        <title>The Global Catalogue of Microorganisms (GCM) 10K type strain sequencing project: providing services to taxonomists for standard genome sequencing and annotation.</title>
        <authorList>
            <consortium name="The Broad Institute Genomics Platform"/>
            <consortium name="The Broad Institute Genome Sequencing Center for Infectious Disease"/>
            <person name="Wu L."/>
            <person name="Ma J."/>
        </authorList>
    </citation>
    <scope>NUCLEOTIDE SEQUENCE [LARGE SCALE GENOMIC DNA]</scope>
    <source>
        <strain evidence="6">TISTR 2241</strain>
    </source>
</reference>
<dbReference type="InterPro" id="IPR003751">
    <property type="entry name" value="CsrA"/>
</dbReference>
<evidence type="ECO:0000256" key="4">
    <source>
        <dbReference type="HAMAP-Rule" id="MF_00167"/>
    </source>
</evidence>
<comment type="caution">
    <text evidence="5">The sequence shown here is derived from an EMBL/GenBank/DDBJ whole genome shotgun (WGS) entry which is preliminary data.</text>
</comment>
<keyword evidence="4" id="KW-0678">Repressor</keyword>
<comment type="subunit">
    <text evidence="4">Homodimer; the beta-strands of each monomer intercalate to form a hydrophobic core, while the alpha-helices form wings that extend away from the core.</text>
</comment>
<keyword evidence="3 4" id="KW-0694">RNA-binding</keyword>
<evidence type="ECO:0000313" key="6">
    <source>
        <dbReference type="Proteomes" id="UP001597458"/>
    </source>
</evidence>
<dbReference type="RefSeq" id="WP_141191077.1">
    <property type="nucleotide sequence ID" value="NZ_JBHUMR010000001.1"/>
</dbReference>
<dbReference type="PANTHER" id="PTHR34984">
    <property type="entry name" value="CARBON STORAGE REGULATOR"/>
    <property type="match status" value="1"/>
</dbReference>
<proteinExistence type="inferred from homology"/>
<keyword evidence="1 4" id="KW-0963">Cytoplasm</keyword>
<name>A0ABW5PN84_9BACI</name>
<dbReference type="Proteomes" id="UP001597458">
    <property type="component" value="Unassembled WGS sequence"/>
</dbReference>
<dbReference type="PANTHER" id="PTHR34984:SF1">
    <property type="entry name" value="CARBON STORAGE REGULATOR"/>
    <property type="match status" value="1"/>
</dbReference>
<dbReference type="NCBIfam" id="NF002469">
    <property type="entry name" value="PRK01712.1"/>
    <property type="match status" value="1"/>
</dbReference>
<dbReference type="NCBIfam" id="TIGR00202">
    <property type="entry name" value="csrA"/>
    <property type="match status" value="1"/>
</dbReference>